<dbReference type="Proteomes" id="UP000658514">
    <property type="component" value="Unassembled WGS sequence"/>
</dbReference>
<proteinExistence type="inferred from homology"/>
<gene>
    <name evidence="3" type="ORF">H6G24_24625</name>
</gene>
<comment type="caution">
    <text evidence="3">The sequence shown here is derived from an EMBL/GenBank/DDBJ whole genome shotgun (WGS) entry which is preliminary data.</text>
</comment>
<name>A0ABR8AGJ2_9CYAN</name>
<dbReference type="SUPFAM" id="SSF53850">
    <property type="entry name" value="Periplasmic binding protein-like II"/>
    <property type="match status" value="1"/>
</dbReference>
<evidence type="ECO:0000256" key="2">
    <source>
        <dbReference type="ARBA" id="ARBA00022729"/>
    </source>
</evidence>
<dbReference type="InterPro" id="IPR005770">
    <property type="entry name" value="PhnD"/>
</dbReference>
<dbReference type="PANTHER" id="PTHR30024:SF17">
    <property type="entry name" value="SOLUTE-BINDING PROTEIN FAMILY 3_N-TERMINAL DOMAIN-CONTAINING PROTEIN"/>
    <property type="match status" value="1"/>
</dbReference>
<reference evidence="3 4" key="1">
    <citation type="journal article" date="2020" name="ISME J.">
        <title>Comparative genomics reveals insights into cyanobacterial evolution and habitat adaptation.</title>
        <authorList>
            <person name="Chen M.Y."/>
            <person name="Teng W.K."/>
            <person name="Zhao L."/>
            <person name="Hu C.X."/>
            <person name="Zhou Y.K."/>
            <person name="Han B.P."/>
            <person name="Song L.R."/>
            <person name="Shu W.S."/>
        </authorList>
    </citation>
    <scope>NUCLEOTIDE SEQUENCE [LARGE SCALE GENOMIC DNA]</scope>
    <source>
        <strain evidence="3 4">FACHB-288</strain>
    </source>
</reference>
<protein>
    <submittedName>
        <fullName evidence="3">Phosphate/phosphite/phosphonate ABC transporter substrate-binding protein</fullName>
    </submittedName>
</protein>
<evidence type="ECO:0000256" key="1">
    <source>
        <dbReference type="ARBA" id="ARBA00007162"/>
    </source>
</evidence>
<evidence type="ECO:0000313" key="4">
    <source>
        <dbReference type="Proteomes" id="UP000658514"/>
    </source>
</evidence>
<keyword evidence="4" id="KW-1185">Reference proteome</keyword>
<dbReference type="Gene3D" id="3.40.190.10">
    <property type="entry name" value="Periplasmic binding protein-like II"/>
    <property type="match status" value="2"/>
</dbReference>
<keyword evidence="2" id="KW-0732">Signal</keyword>
<dbReference type="PROSITE" id="PS51257">
    <property type="entry name" value="PROKAR_LIPOPROTEIN"/>
    <property type="match status" value="1"/>
</dbReference>
<dbReference type="CDD" id="cd01071">
    <property type="entry name" value="PBP2_PhnD_like"/>
    <property type="match status" value="1"/>
</dbReference>
<organism evidence="3 4">
    <name type="scientific">Calothrix parietina FACHB-288</name>
    <dbReference type="NCBI Taxonomy" id="2692896"/>
    <lineage>
        <taxon>Bacteria</taxon>
        <taxon>Bacillati</taxon>
        <taxon>Cyanobacteriota</taxon>
        <taxon>Cyanophyceae</taxon>
        <taxon>Nostocales</taxon>
        <taxon>Calotrichaceae</taxon>
        <taxon>Calothrix</taxon>
    </lineage>
</organism>
<accession>A0ABR8AGJ2</accession>
<dbReference type="NCBIfam" id="TIGR01098">
    <property type="entry name" value="3A0109s03R"/>
    <property type="match status" value="1"/>
</dbReference>
<comment type="similarity">
    <text evidence="1">Belongs to the phosphate/phosphite/phosphonate binding protein family.</text>
</comment>
<dbReference type="EMBL" id="JACJQH010000044">
    <property type="protein sequence ID" value="MBD2198630.1"/>
    <property type="molecule type" value="Genomic_DNA"/>
</dbReference>
<dbReference type="Pfam" id="PF12974">
    <property type="entry name" value="Phosphonate-bd"/>
    <property type="match status" value="1"/>
</dbReference>
<dbReference type="PANTHER" id="PTHR30024">
    <property type="entry name" value="ALIPHATIC SULFONATES-BINDING PROTEIN-RELATED"/>
    <property type="match status" value="1"/>
</dbReference>
<sequence>MKRRNILWYSLLFIAGCTTGTNPKNNSDKLAISSPKKLNFTVTDVAGIEDLQQDYGAFRAVLEEILGIKIDFFPVENPTAAAPALLSGKVDIVFAGPSEYLILNSRAKAIPIIAIRRSNYHSIFVVRADSKIKSLAQLRGKTIAMRKIGSTSGHIAPTKLLIDAGLNPNTDLKIIMLDDQGAKALKKGEVDAWATSFDRYHNILEAEGLLEKDFSIILKGPLLPNDIFVASNLLASSFVEDVRARMFEHQDKLIQSLLTAKANQKYKDGKFISANDSDYNMIREVYQKIGQGSFL</sequence>
<evidence type="ECO:0000313" key="3">
    <source>
        <dbReference type="EMBL" id="MBD2198630.1"/>
    </source>
</evidence>
<dbReference type="RefSeq" id="WP_190546561.1">
    <property type="nucleotide sequence ID" value="NZ_CAWPNO010000078.1"/>
</dbReference>